<sequence length="166" mass="19986">MENYSLTMIRQHMDQIPEFSFPSGIGIRTYRPDERNIWTRIQRAAEMFFDIDDQLFDREFGRDFKAMEDRCFFLTDHGKEIGTVTAWWQQDWRGQEWGQIHWVAITPDFQRKGLSKPMMSVAMQRLKKSHERCFLITSSRRIAAIKVYFDFGFYPDFESENSQEAW</sequence>
<dbReference type="Gene3D" id="3.40.630.30">
    <property type="match status" value="1"/>
</dbReference>
<feature type="non-terminal residue" evidence="2">
    <location>
        <position position="166"/>
    </location>
</feature>
<gene>
    <name evidence="2" type="ORF">METZ01_LOCUS173304</name>
</gene>
<dbReference type="EMBL" id="UINC01032571">
    <property type="protein sequence ID" value="SVB20450.1"/>
    <property type="molecule type" value="Genomic_DNA"/>
</dbReference>
<dbReference type="Pfam" id="PF00583">
    <property type="entry name" value="Acetyltransf_1"/>
    <property type="match status" value="1"/>
</dbReference>
<dbReference type="SUPFAM" id="SSF55729">
    <property type="entry name" value="Acyl-CoA N-acyltransferases (Nat)"/>
    <property type="match status" value="1"/>
</dbReference>
<name>A0A382C329_9ZZZZ</name>
<dbReference type="InterPro" id="IPR000182">
    <property type="entry name" value="GNAT_dom"/>
</dbReference>
<reference evidence="2" key="1">
    <citation type="submission" date="2018-05" db="EMBL/GenBank/DDBJ databases">
        <authorList>
            <person name="Lanie J.A."/>
            <person name="Ng W.-L."/>
            <person name="Kazmierczak K.M."/>
            <person name="Andrzejewski T.M."/>
            <person name="Davidsen T.M."/>
            <person name="Wayne K.J."/>
            <person name="Tettelin H."/>
            <person name="Glass J.I."/>
            <person name="Rusch D."/>
            <person name="Podicherti R."/>
            <person name="Tsui H.-C.T."/>
            <person name="Winkler M.E."/>
        </authorList>
    </citation>
    <scope>NUCLEOTIDE SEQUENCE</scope>
</reference>
<dbReference type="CDD" id="cd04301">
    <property type="entry name" value="NAT_SF"/>
    <property type="match status" value="1"/>
</dbReference>
<dbReference type="PROSITE" id="PS51186">
    <property type="entry name" value="GNAT"/>
    <property type="match status" value="1"/>
</dbReference>
<dbReference type="GO" id="GO:0016747">
    <property type="term" value="F:acyltransferase activity, transferring groups other than amino-acyl groups"/>
    <property type="evidence" value="ECO:0007669"/>
    <property type="project" value="InterPro"/>
</dbReference>
<accession>A0A382C329</accession>
<proteinExistence type="predicted"/>
<evidence type="ECO:0000313" key="2">
    <source>
        <dbReference type="EMBL" id="SVB20450.1"/>
    </source>
</evidence>
<organism evidence="2">
    <name type="scientific">marine metagenome</name>
    <dbReference type="NCBI Taxonomy" id="408172"/>
    <lineage>
        <taxon>unclassified sequences</taxon>
        <taxon>metagenomes</taxon>
        <taxon>ecological metagenomes</taxon>
    </lineage>
</organism>
<evidence type="ECO:0000259" key="1">
    <source>
        <dbReference type="PROSITE" id="PS51186"/>
    </source>
</evidence>
<protein>
    <recommendedName>
        <fullName evidence="1">N-acetyltransferase domain-containing protein</fullName>
    </recommendedName>
</protein>
<feature type="domain" description="N-acetyltransferase" evidence="1">
    <location>
        <begin position="25"/>
        <end position="166"/>
    </location>
</feature>
<dbReference type="AlphaFoldDB" id="A0A382C329"/>
<dbReference type="InterPro" id="IPR016181">
    <property type="entry name" value="Acyl_CoA_acyltransferase"/>
</dbReference>